<dbReference type="Proteomes" id="UP000824469">
    <property type="component" value="Unassembled WGS sequence"/>
</dbReference>
<keyword evidence="2" id="KW-1185">Reference proteome</keyword>
<evidence type="ECO:0000313" key="2">
    <source>
        <dbReference type="Proteomes" id="UP000824469"/>
    </source>
</evidence>
<sequence length="60" mass="7083">EIKISHKFNICKINFLSKIIVSWNLRKEKHVDSICKLEKLYTLVQDAINKFLLEDHASKV</sequence>
<name>A0AA38GEV2_TAXCH</name>
<dbReference type="EMBL" id="JAHRHJ020000003">
    <property type="protein sequence ID" value="KAH9321676.1"/>
    <property type="molecule type" value="Genomic_DNA"/>
</dbReference>
<feature type="non-terminal residue" evidence="1">
    <location>
        <position position="1"/>
    </location>
</feature>
<dbReference type="AlphaFoldDB" id="A0AA38GEV2"/>
<organism evidence="1 2">
    <name type="scientific">Taxus chinensis</name>
    <name type="common">Chinese yew</name>
    <name type="synonym">Taxus wallichiana var. chinensis</name>
    <dbReference type="NCBI Taxonomy" id="29808"/>
    <lineage>
        <taxon>Eukaryota</taxon>
        <taxon>Viridiplantae</taxon>
        <taxon>Streptophyta</taxon>
        <taxon>Embryophyta</taxon>
        <taxon>Tracheophyta</taxon>
        <taxon>Spermatophyta</taxon>
        <taxon>Pinopsida</taxon>
        <taxon>Pinidae</taxon>
        <taxon>Conifers II</taxon>
        <taxon>Cupressales</taxon>
        <taxon>Taxaceae</taxon>
        <taxon>Taxus</taxon>
    </lineage>
</organism>
<protein>
    <submittedName>
        <fullName evidence="1">Uncharacterized protein</fullName>
    </submittedName>
</protein>
<feature type="non-terminal residue" evidence="1">
    <location>
        <position position="60"/>
    </location>
</feature>
<gene>
    <name evidence="1" type="ORF">KI387_016315</name>
</gene>
<evidence type="ECO:0000313" key="1">
    <source>
        <dbReference type="EMBL" id="KAH9321676.1"/>
    </source>
</evidence>
<reference evidence="1 2" key="1">
    <citation type="journal article" date="2021" name="Nat. Plants">
        <title>The Taxus genome provides insights into paclitaxel biosynthesis.</title>
        <authorList>
            <person name="Xiong X."/>
            <person name="Gou J."/>
            <person name="Liao Q."/>
            <person name="Li Y."/>
            <person name="Zhou Q."/>
            <person name="Bi G."/>
            <person name="Li C."/>
            <person name="Du R."/>
            <person name="Wang X."/>
            <person name="Sun T."/>
            <person name="Guo L."/>
            <person name="Liang H."/>
            <person name="Lu P."/>
            <person name="Wu Y."/>
            <person name="Zhang Z."/>
            <person name="Ro D.K."/>
            <person name="Shang Y."/>
            <person name="Huang S."/>
            <person name="Yan J."/>
        </authorList>
    </citation>
    <scope>NUCLEOTIDE SEQUENCE [LARGE SCALE GENOMIC DNA]</scope>
    <source>
        <strain evidence="1">Ta-2019</strain>
    </source>
</reference>
<proteinExistence type="predicted"/>
<comment type="caution">
    <text evidence="1">The sequence shown here is derived from an EMBL/GenBank/DDBJ whole genome shotgun (WGS) entry which is preliminary data.</text>
</comment>
<accession>A0AA38GEV2</accession>